<dbReference type="PROSITE" id="PS01227">
    <property type="entry name" value="UPF0012"/>
    <property type="match status" value="1"/>
</dbReference>
<dbReference type="AlphaFoldDB" id="A0AA35CPB5"/>
<name>A0AA35CPB5_9FIRM</name>
<comment type="similarity">
    <text evidence="1">Belongs to the carbon-nitrogen hydrolase superfamily. NIT1/NIT2 family.</text>
</comment>
<dbReference type="PANTHER" id="PTHR23088:SF50">
    <property type="entry name" value="HYDROLASE YHCX"/>
    <property type="match status" value="1"/>
</dbReference>
<evidence type="ECO:0000259" key="2">
    <source>
        <dbReference type="PROSITE" id="PS50263"/>
    </source>
</evidence>
<dbReference type="SUPFAM" id="SSF56317">
    <property type="entry name" value="Carbon-nitrogen hydrolase"/>
    <property type="match status" value="1"/>
</dbReference>
<evidence type="ECO:0000313" key="3">
    <source>
        <dbReference type="EMBL" id="BDG61211.1"/>
    </source>
</evidence>
<dbReference type="Pfam" id="PF00795">
    <property type="entry name" value="CN_hydrolase"/>
    <property type="match status" value="1"/>
</dbReference>
<dbReference type="InterPro" id="IPR003010">
    <property type="entry name" value="C-N_Hydrolase"/>
</dbReference>
<dbReference type="PANTHER" id="PTHR23088">
    <property type="entry name" value="NITRILASE-RELATED"/>
    <property type="match status" value="1"/>
</dbReference>
<reference evidence="3" key="1">
    <citation type="submission" date="2022-03" db="EMBL/GenBank/DDBJ databases">
        <title>Complete genome sequence of Caldinitratiruptor microaerophilus.</title>
        <authorList>
            <person name="Mukaiyama R."/>
            <person name="Nishiyama T."/>
            <person name="Ueda K."/>
        </authorList>
    </citation>
    <scope>NUCLEOTIDE SEQUENCE</scope>
    <source>
        <strain evidence="3">JCM 16183</strain>
    </source>
</reference>
<dbReference type="KEGG" id="cmic:caldi_23010"/>
<evidence type="ECO:0000313" key="4">
    <source>
        <dbReference type="Proteomes" id="UP001163687"/>
    </source>
</evidence>
<dbReference type="PROSITE" id="PS50263">
    <property type="entry name" value="CN_HYDROLASE"/>
    <property type="match status" value="1"/>
</dbReference>
<dbReference type="InterPro" id="IPR001110">
    <property type="entry name" value="UPF0012_CS"/>
</dbReference>
<dbReference type="RefSeq" id="WP_264841878.1">
    <property type="nucleotide sequence ID" value="NZ_AP025628.1"/>
</dbReference>
<dbReference type="CDD" id="cd07574">
    <property type="entry name" value="nitrilase_Rim1_like"/>
    <property type="match status" value="1"/>
</dbReference>
<keyword evidence="4" id="KW-1185">Reference proteome</keyword>
<sequence>MRVRIAAVQFAHRPLNDFEEFARQVRTDVTLARDYDSQLVVFPEYLTGALLTIPGSGEGMAAWHRWTGPYVDLFSSLARETGTWILAGTHLTPQGERTTNTAHLFDPAGGVHTQSKLHLTPCEVDPWELAAGEAVHVFDTPLGRLAVLVCYDIEFPEAARAAAEAGADILLCPAATDDRSGYWRVRYSCHARAVENQVFVVLAPLVGGAHVRFLEQGYGRAAILSPCDVPFPRDGVVAEGEWNQHLVVIGDVDLGLLAEIRERGSVTPRLSRRPEYRCVPVKIDGLQAVR</sequence>
<dbReference type="EMBL" id="AP025628">
    <property type="protein sequence ID" value="BDG61211.1"/>
    <property type="molecule type" value="Genomic_DNA"/>
</dbReference>
<dbReference type="Gene3D" id="3.60.110.10">
    <property type="entry name" value="Carbon-nitrogen hydrolase"/>
    <property type="match status" value="1"/>
</dbReference>
<feature type="domain" description="CN hydrolase" evidence="2">
    <location>
        <begin position="3"/>
        <end position="254"/>
    </location>
</feature>
<protein>
    <recommendedName>
        <fullName evidence="2">CN hydrolase domain-containing protein</fullName>
    </recommendedName>
</protein>
<dbReference type="InterPro" id="IPR036526">
    <property type="entry name" value="C-N_Hydrolase_sf"/>
</dbReference>
<organism evidence="3 4">
    <name type="scientific">Caldinitratiruptor microaerophilus</name>
    <dbReference type="NCBI Taxonomy" id="671077"/>
    <lineage>
        <taxon>Bacteria</taxon>
        <taxon>Bacillati</taxon>
        <taxon>Bacillota</taxon>
        <taxon>Clostridia</taxon>
        <taxon>Eubacteriales</taxon>
        <taxon>Symbiobacteriaceae</taxon>
        <taxon>Caldinitratiruptor</taxon>
    </lineage>
</organism>
<evidence type="ECO:0000256" key="1">
    <source>
        <dbReference type="ARBA" id="ARBA00010613"/>
    </source>
</evidence>
<gene>
    <name evidence="3" type="ORF">caldi_23010</name>
</gene>
<dbReference type="Proteomes" id="UP001163687">
    <property type="component" value="Chromosome"/>
</dbReference>
<proteinExistence type="inferred from homology"/>
<accession>A0AA35CPB5</accession>